<keyword evidence="4" id="KW-1185">Reference proteome</keyword>
<sequence length="353" mass="39034">MSSQARTGASSGLRWTCSYHLKRSSRALSSIGATPTLLRITSFLMRSILVCDDAKASFKSQKEQDKHIHTDEGKKLELQPEEPGKNNKDKKKKKNKSISESESLPITAEGKIADVSLEGENITDSEKSKKKTKDKEQKKKPSTHDSLVDNVDSGAVNSTASVEAKISKSKTKKKKKDDSKDITLNRSAGDDSKMSGVDVTGEDNKVTSKKRKRLASDENDLKPTDTTATEESKDGKIEGIVENGNINKSAEEFSAQRTAKKQRNGSAEPKTVNAFQRVKVDEVEFANERLKDNSYWAKGGAEIGYGAKAQEVLGQVRGRDFRHEKTKKKRGSYRGGQIDLQSHSIKFNYSDDE</sequence>
<dbReference type="InterPro" id="IPR039191">
    <property type="entry name" value="Nopp140-like"/>
</dbReference>
<name>W9R679_9ROSA</name>
<evidence type="ECO:0000313" key="3">
    <source>
        <dbReference type="EMBL" id="EXB55437.1"/>
    </source>
</evidence>
<feature type="region of interest" description="Disordered" evidence="1">
    <location>
        <begin position="59"/>
        <end position="270"/>
    </location>
</feature>
<proteinExistence type="predicted"/>
<dbReference type="Pfam" id="PF05022">
    <property type="entry name" value="SRP40_C"/>
    <property type="match status" value="1"/>
</dbReference>
<dbReference type="GO" id="GO:0005730">
    <property type="term" value="C:nucleolus"/>
    <property type="evidence" value="ECO:0007669"/>
    <property type="project" value="InterPro"/>
</dbReference>
<organism evidence="3 4">
    <name type="scientific">Morus notabilis</name>
    <dbReference type="NCBI Taxonomy" id="981085"/>
    <lineage>
        <taxon>Eukaryota</taxon>
        <taxon>Viridiplantae</taxon>
        <taxon>Streptophyta</taxon>
        <taxon>Embryophyta</taxon>
        <taxon>Tracheophyta</taxon>
        <taxon>Spermatophyta</taxon>
        <taxon>Magnoliopsida</taxon>
        <taxon>eudicotyledons</taxon>
        <taxon>Gunneridae</taxon>
        <taxon>Pentapetalae</taxon>
        <taxon>rosids</taxon>
        <taxon>fabids</taxon>
        <taxon>Rosales</taxon>
        <taxon>Moraceae</taxon>
        <taxon>Moreae</taxon>
        <taxon>Morus</taxon>
    </lineage>
</organism>
<gene>
    <name evidence="3" type="ORF">L484_005570</name>
</gene>
<dbReference type="AlphaFoldDB" id="W9R679"/>
<feature type="compositionally biased region" description="Basic and acidic residues" evidence="1">
    <location>
        <begin position="230"/>
        <end position="239"/>
    </location>
</feature>
<dbReference type="eggNOG" id="KOG2992">
    <property type="taxonomic scope" value="Eukaryota"/>
</dbReference>
<reference evidence="4" key="1">
    <citation type="submission" date="2013-01" db="EMBL/GenBank/DDBJ databases">
        <title>Draft Genome Sequence of a Mulberry Tree, Morus notabilis C.K. Schneid.</title>
        <authorList>
            <person name="He N."/>
            <person name="Zhao S."/>
        </authorList>
    </citation>
    <scope>NUCLEOTIDE SEQUENCE</scope>
</reference>
<protein>
    <recommendedName>
        <fullName evidence="2">Srp40 C-terminal domain-containing protein</fullName>
    </recommendedName>
</protein>
<feature type="compositionally biased region" description="Basic and acidic residues" evidence="1">
    <location>
        <begin position="133"/>
        <end position="147"/>
    </location>
</feature>
<dbReference type="Proteomes" id="UP000030645">
    <property type="component" value="Unassembled WGS sequence"/>
</dbReference>
<feature type="domain" description="Srp40 C-terminal" evidence="2">
    <location>
        <begin position="275"/>
        <end position="347"/>
    </location>
</feature>
<dbReference type="PANTHER" id="PTHR23216:SF1">
    <property type="entry name" value="NUCLEOLAR AND COILED-BODY PHOSPHOPROTEIN 1"/>
    <property type="match status" value="1"/>
</dbReference>
<dbReference type="STRING" id="981085.W9R679"/>
<dbReference type="EMBL" id="KE344238">
    <property type="protein sequence ID" value="EXB55437.1"/>
    <property type="molecule type" value="Genomic_DNA"/>
</dbReference>
<feature type="compositionally biased region" description="Basic and acidic residues" evidence="1">
    <location>
        <begin position="214"/>
        <end position="223"/>
    </location>
</feature>
<accession>W9R679</accession>
<feature type="compositionally biased region" description="Basic and acidic residues" evidence="1">
    <location>
        <begin position="59"/>
        <end position="87"/>
    </location>
</feature>
<evidence type="ECO:0000313" key="4">
    <source>
        <dbReference type="Proteomes" id="UP000030645"/>
    </source>
</evidence>
<evidence type="ECO:0000259" key="2">
    <source>
        <dbReference type="Pfam" id="PF05022"/>
    </source>
</evidence>
<evidence type="ECO:0000256" key="1">
    <source>
        <dbReference type="SAM" id="MobiDB-lite"/>
    </source>
</evidence>
<dbReference type="PANTHER" id="PTHR23216">
    <property type="entry name" value="NUCLEOLAR AND COILED-BODY PHOSPHOPROTEIN 1"/>
    <property type="match status" value="1"/>
</dbReference>
<feature type="compositionally biased region" description="Basic and acidic residues" evidence="1">
    <location>
        <begin position="176"/>
        <end position="193"/>
    </location>
</feature>
<dbReference type="InterPro" id="IPR007718">
    <property type="entry name" value="Srp40_C"/>
</dbReference>